<comment type="caution">
    <text evidence="9">The sequence shown here is derived from an EMBL/GenBank/DDBJ whole genome shotgun (WGS) entry which is preliminary data.</text>
</comment>
<dbReference type="Proteomes" id="UP000030982">
    <property type="component" value="Unassembled WGS sequence"/>
</dbReference>
<dbReference type="Pfam" id="PF07690">
    <property type="entry name" value="MFS_1"/>
    <property type="match status" value="1"/>
</dbReference>
<evidence type="ECO:0000256" key="7">
    <source>
        <dbReference type="SAM" id="Phobius"/>
    </source>
</evidence>
<feature type="domain" description="Major facilitator superfamily (MFS) profile" evidence="8">
    <location>
        <begin position="29"/>
        <end position="402"/>
    </location>
</feature>
<organism evidence="9 10">
    <name type="scientific">Sinomonas humi</name>
    <dbReference type="NCBI Taxonomy" id="1338436"/>
    <lineage>
        <taxon>Bacteria</taxon>
        <taxon>Bacillati</taxon>
        <taxon>Actinomycetota</taxon>
        <taxon>Actinomycetes</taxon>
        <taxon>Micrococcales</taxon>
        <taxon>Micrococcaceae</taxon>
        <taxon>Sinomonas</taxon>
    </lineage>
</organism>
<dbReference type="InterPro" id="IPR020846">
    <property type="entry name" value="MFS_dom"/>
</dbReference>
<dbReference type="RefSeq" id="WP_043122000.1">
    <property type="nucleotide sequence ID" value="NZ_JTDL01000089.1"/>
</dbReference>
<feature type="transmembrane region" description="Helical" evidence="7">
    <location>
        <begin position="187"/>
        <end position="208"/>
    </location>
</feature>
<dbReference type="InterPro" id="IPR036259">
    <property type="entry name" value="MFS_trans_sf"/>
</dbReference>
<dbReference type="CDD" id="cd17324">
    <property type="entry name" value="MFS_NepI_like"/>
    <property type="match status" value="1"/>
</dbReference>
<keyword evidence="5 7" id="KW-0472">Membrane</keyword>
<name>A0A0B2APT6_9MICC</name>
<feature type="transmembrane region" description="Helical" evidence="7">
    <location>
        <begin position="126"/>
        <end position="144"/>
    </location>
</feature>
<feature type="transmembrane region" description="Helical" evidence="7">
    <location>
        <begin position="156"/>
        <end position="181"/>
    </location>
</feature>
<protein>
    <submittedName>
        <fullName evidence="9">Major facilitator transporter</fullName>
    </submittedName>
</protein>
<feature type="transmembrane region" description="Helical" evidence="7">
    <location>
        <begin position="265"/>
        <end position="285"/>
    </location>
</feature>
<dbReference type="PANTHER" id="PTHR43124">
    <property type="entry name" value="PURINE EFFLUX PUMP PBUE"/>
    <property type="match status" value="1"/>
</dbReference>
<evidence type="ECO:0000256" key="3">
    <source>
        <dbReference type="ARBA" id="ARBA00022692"/>
    </source>
</evidence>
<dbReference type="Gene3D" id="1.20.1250.20">
    <property type="entry name" value="MFS general substrate transporter like domains"/>
    <property type="match status" value="1"/>
</dbReference>
<feature type="transmembrane region" description="Helical" evidence="7">
    <location>
        <begin position="317"/>
        <end position="337"/>
    </location>
</feature>
<feature type="transmembrane region" description="Helical" evidence="7">
    <location>
        <begin position="26"/>
        <end position="46"/>
    </location>
</feature>
<keyword evidence="4 7" id="KW-1133">Transmembrane helix</keyword>
<evidence type="ECO:0000256" key="6">
    <source>
        <dbReference type="SAM" id="MobiDB-lite"/>
    </source>
</evidence>
<dbReference type="PROSITE" id="PS50850">
    <property type="entry name" value="MFS"/>
    <property type="match status" value="1"/>
</dbReference>
<dbReference type="InterPro" id="IPR011701">
    <property type="entry name" value="MFS"/>
</dbReference>
<dbReference type="EMBL" id="JTDL01000089">
    <property type="protein sequence ID" value="KHL03962.1"/>
    <property type="molecule type" value="Genomic_DNA"/>
</dbReference>
<sequence>MAAKTQPTATAASSARPSRPAGSRNLPWASLVVLAALGFTAVTTELLPSGLLPQISQDLHVQESTVGSLTAGYAGVIVVTALPLSKFLGARVPRKQLLVGVVFLFALSNVLLAASPVLALAVAARLLGGIAHGLLWSTMAPYVAKIVPADSMGRAMAVVFSGNSIAMAAGAPLGTLLGGIMSWRASFLVLAGVAAVLGALAILLLPAISLSATSARPSIRLAIRQPGVVTVATAWPLLLFAHFALFTYIALFVRAEALPDAATSLSLSVIGVAGLLGIWAAGITADRFPRRSLIVTIAAIAVAFAAMPLFSGTWGGLITLTAVWGAGIGAVGIYNQAAILRAGGEQGEAANGLSVVTIQLGIALGAAYGAISLGVAGAQFVPLAAAIPAAAALVMTVAGRRHAYPPGRAEGGRL</sequence>
<feature type="region of interest" description="Disordered" evidence="6">
    <location>
        <begin position="1"/>
        <end position="23"/>
    </location>
</feature>
<evidence type="ECO:0000256" key="2">
    <source>
        <dbReference type="ARBA" id="ARBA00022475"/>
    </source>
</evidence>
<dbReference type="GO" id="GO:0022857">
    <property type="term" value="F:transmembrane transporter activity"/>
    <property type="evidence" value="ECO:0007669"/>
    <property type="project" value="InterPro"/>
</dbReference>
<dbReference type="PANTHER" id="PTHR43124:SF3">
    <property type="entry name" value="CHLORAMPHENICOL EFFLUX PUMP RV0191"/>
    <property type="match status" value="1"/>
</dbReference>
<feature type="transmembrane region" description="Helical" evidence="7">
    <location>
        <begin position="228"/>
        <end position="253"/>
    </location>
</feature>
<evidence type="ECO:0000313" key="10">
    <source>
        <dbReference type="Proteomes" id="UP000030982"/>
    </source>
</evidence>
<gene>
    <name evidence="9" type="ORF">LK10_07910</name>
</gene>
<keyword evidence="10" id="KW-1185">Reference proteome</keyword>
<reference evidence="9 10" key="1">
    <citation type="submission" date="2014-09" db="EMBL/GenBank/DDBJ databases">
        <title>Genome sequence of Sinomonas sp. MUSC 117.</title>
        <authorList>
            <person name="Lee L.-H."/>
        </authorList>
    </citation>
    <scope>NUCLEOTIDE SEQUENCE [LARGE SCALE GENOMIC DNA]</scope>
    <source>
        <strain evidence="9 10">MUSC 117</strain>
    </source>
</reference>
<keyword evidence="2" id="KW-1003">Cell membrane</keyword>
<dbReference type="InterPro" id="IPR050189">
    <property type="entry name" value="MFS_Efflux_Transporters"/>
</dbReference>
<feature type="transmembrane region" description="Helical" evidence="7">
    <location>
        <begin position="292"/>
        <end position="311"/>
    </location>
</feature>
<feature type="transmembrane region" description="Helical" evidence="7">
    <location>
        <begin position="377"/>
        <end position="398"/>
    </location>
</feature>
<feature type="transmembrane region" description="Helical" evidence="7">
    <location>
        <begin position="97"/>
        <end position="120"/>
    </location>
</feature>
<dbReference type="STRING" id="1338436.LK10_07910"/>
<dbReference type="GO" id="GO:0005886">
    <property type="term" value="C:plasma membrane"/>
    <property type="evidence" value="ECO:0007669"/>
    <property type="project" value="UniProtKB-SubCell"/>
</dbReference>
<evidence type="ECO:0000259" key="8">
    <source>
        <dbReference type="PROSITE" id="PS50850"/>
    </source>
</evidence>
<keyword evidence="3 7" id="KW-0812">Transmembrane</keyword>
<evidence type="ECO:0000256" key="4">
    <source>
        <dbReference type="ARBA" id="ARBA00022989"/>
    </source>
</evidence>
<accession>A0A0B2APT6</accession>
<proteinExistence type="predicted"/>
<feature type="transmembrane region" description="Helical" evidence="7">
    <location>
        <begin position="349"/>
        <end position="371"/>
    </location>
</feature>
<dbReference type="AlphaFoldDB" id="A0A0B2APT6"/>
<feature type="transmembrane region" description="Helical" evidence="7">
    <location>
        <begin position="66"/>
        <end position="85"/>
    </location>
</feature>
<evidence type="ECO:0000256" key="5">
    <source>
        <dbReference type="ARBA" id="ARBA00023136"/>
    </source>
</evidence>
<dbReference type="OrthoDB" id="2810795at2"/>
<comment type="subcellular location">
    <subcellularLocation>
        <location evidence="1">Cell membrane</location>
        <topology evidence="1">Multi-pass membrane protein</topology>
    </subcellularLocation>
</comment>
<dbReference type="SUPFAM" id="SSF103473">
    <property type="entry name" value="MFS general substrate transporter"/>
    <property type="match status" value="1"/>
</dbReference>
<evidence type="ECO:0000313" key="9">
    <source>
        <dbReference type="EMBL" id="KHL03962.1"/>
    </source>
</evidence>
<evidence type="ECO:0000256" key="1">
    <source>
        <dbReference type="ARBA" id="ARBA00004651"/>
    </source>
</evidence>